<feature type="chain" id="PRO_5026225048" evidence="1">
    <location>
        <begin position="25"/>
        <end position="182"/>
    </location>
</feature>
<keyword evidence="1" id="KW-0732">Signal</keyword>
<name>A0A6I3M3C6_9MICO</name>
<dbReference type="OrthoDB" id="5124656at2"/>
<evidence type="ECO:0000256" key="1">
    <source>
        <dbReference type="SAM" id="SignalP"/>
    </source>
</evidence>
<comment type="caution">
    <text evidence="2">The sequence shown here is derived from an EMBL/GenBank/DDBJ whole genome shotgun (WGS) entry which is preliminary data.</text>
</comment>
<gene>
    <name evidence="2" type="ORF">GJ743_05245</name>
</gene>
<evidence type="ECO:0000313" key="3">
    <source>
        <dbReference type="Proteomes" id="UP000433071"/>
    </source>
</evidence>
<proteinExistence type="predicted"/>
<dbReference type="PROSITE" id="PS51257">
    <property type="entry name" value="PROKAR_LIPOPROTEIN"/>
    <property type="match status" value="1"/>
</dbReference>
<dbReference type="Proteomes" id="UP000433071">
    <property type="component" value="Unassembled WGS sequence"/>
</dbReference>
<evidence type="ECO:0000313" key="2">
    <source>
        <dbReference type="EMBL" id="MTH67775.1"/>
    </source>
</evidence>
<keyword evidence="3" id="KW-1185">Reference proteome</keyword>
<reference evidence="2 3" key="1">
    <citation type="submission" date="2019-11" db="EMBL/GenBank/DDBJ databases">
        <title>Agromyces kandeliae sp. nov., isolated from mangrove soil.</title>
        <authorList>
            <person name="Wang R."/>
        </authorList>
    </citation>
    <scope>NUCLEOTIDE SEQUENCE [LARGE SCALE GENOMIC DNA]</scope>
    <source>
        <strain evidence="2 3">JCM 11433</strain>
    </source>
</reference>
<sequence>MPRALPRLAALALTGAVLVLAACAAPPPPVTPTPTTDAADTPLFATDEEALAAAVEAYEEYLAVSDSITADVGVDSARIREVTTPEFADFSEDDFAAFRDAGLRTEGSSTIDSAKLAEFSSNRVTFYGCQDVSAVKLLNSADEDVTPSDREPRIALVITAVAADGDALLVDGNEVWSGDNFC</sequence>
<dbReference type="AlphaFoldDB" id="A0A6I3M3C6"/>
<accession>A0A6I3M3C6</accession>
<feature type="signal peptide" evidence="1">
    <location>
        <begin position="1"/>
        <end position="24"/>
    </location>
</feature>
<dbReference type="EMBL" id="WMLB01000016">
    <property type="protein sequence ID" value="MTH67775.1"/>
    <property type="molecule type" value="Genomic_DNA"/>
</dbReference>
<organism evidence="2 3">
    <name type="scientific">Agromyces bracchium</name>
    <dbReference type="NCBI Taxonomy" id="88376"/>
    <lineage>
        <taxon>Bacteria</taxon>
        <taxon>Bacillati</taxon>
        <taxon>Actinomycetota</taxon>
        <taxon>Actinomycetes</taxon>
        <taxon>Micrococcales</taxon>
        <taxon>Microbacteriaceae</taxon>
        <taxon>Agromyces</taxon>
    </lineage>
</organism>
<protein>
    <submittedName>
        <fullName evidence="2">Uncharacterized protein</fullName>
    </submittedName>
</protein>
<dbReference type="RefSeq" id="WP_155050869.1">
    <property type="nucleotide sequence ID" value="NZ_BAAAIB010000010.1"/>
</dbReference>